<dbReference type="PANTHER" id="PTHR12794:SF0">
    <property type="entry name" value="GEM-ASSOCIATED PROTEIN 2"/>
    <property type="match status" value="1"/>
</dbReference>
<dbReference type="Gene3D" id="1.20.58.1070">
    <property type="match status" value="1"/>
</dbReference>
<feature type="region of interest" description="Disordered" evidence="2">
    <location>
        <begin position="1"/>
        <end position="29"/>
    </location>
</feature>
<dbReference type="EMBL" id="GDKF01000083">
    <property type="protein sequence ID" value="JAT78539.1"/>
    <property type="molecule type" value="Transcribed_RNA"/>
</dbReference>
<protein>
    <recommendedName>
        <fullName evidence="5">Gem-associated protein 2</fullName>
    </recommendedName>
</protein>
<evidence type="ECO:0000256" key="1">
    <source>
        <dbReference type="ARBA" id="ARBA00025758"/>
    </source>
</evidence>
<evidence type="ECO:0000313" key="4">
    <source>
        <dbReference type="EMBL" id="JAT78539.1"/>
    </source>
</evidence>
<dbReference type="AlphaFoldDB" id="A0A1D2A8I1"/>
<dbReference type="EMBL" id="GDKF01003377">
    <property type="protein sequence ID" value="JAT75245.1"/>
    <property type="molecule type" value="Transcribed_RNA"/>
</dbReference>
<name>A0A1D2A8I1_AUXPR</name>
<sequence>MDTMDPRHSEDASAHSSYSSSGDEEDDRRAFSIWQALPVPDREPDWAAEEVDSVEEYLCRVRWEAQHLPNAVVSTVDPPTPASSRELPIQLPDLADPEPCDPALLPLRSWTTHFLATFEHHRSCMQREVDADRGKSLLGTSLGGSGIRCPSPIQGPDPGMPSSYSGMPELEALRMLSSATVAQRVPSRVTRLVKAGFDPGAAAELFALSIRVETPLQANTCAAYRRLLRHCCSLRAGLGSDAHTDLLPHLNILVVICTAVFGQGVLETRD</sequence>
<evidence type="ECO:0000256" key="2">
    <source>
        <dbReference type="SAM" id="MobiDB-lite"/>
    </source>
</evidence>
<dbReference type="GO" id="GO:0000387">
    <property type="term" value="P:spliceosomal snRNP assembly"/>
    <property type="evidence" value="ECO:0007669"/>
    <property type="project" value="InterPro"/>
</dbReference>
<evidence type="ECO:0008006" key="5">
    <source>
        <dbReference type="Google" id="ProtNLM"/>
    </source>
</evidence>
<dbReference type="PANTHER" id="PTHR12794">
    <property type="entry name" value="GEMIN2"/>
    <property type="match status" value="1"/>
</dbReference>
<evidence type="ECO:0000313" key="3">
    <source>
        <dbReference type="EMBL" id="JAT75245.1"/>
    </source>
</evidence>
<dbReference type="Pfam" id="PF04938">
    <property type="entry name" value="SIP1"/>
    <property type="match status" value="1"/>
</dbReference>
<proteinExistence type="inferred from homology"/>
<accession>A0A1D2A8I1</accession>
<comment type="similarity">
    <text evidence="1">Belongs to the gemin-2 family.</text>
</comment>
<reference evidence="3" key="1">
    <citation type="submission" date="2015-08" db="EMBL/GenBank/DDBJ databases">
        <authorList>
            <person name="Babu N.S."/>
            <person name="Beckwith C.J."/>
            <person name="Beseler K.G."/>
            <person name="Brison A."/>
            <person name="Carone J.V."/>
            <person name="Caskin T.P."/>
            <person name="Diamond M."/>
            <person name="Durham M.E."/>
            <person name="Foxe J.M."/>
            <person name="Go M."/>
            <person name="Henderson B.A."/>
            <person name="Jones I.B."/>
            <person name="McGettigan J.A."/>
            <person name="Micheletti S.J."/>
            <person name="Nasrallah M.E."/>
            <person name="Ortiz D."/>
            <person name="Piller C.R."/>
            <person name="Privatt S.R."/>
            <person name="Schneider S.L."/>
            <person name="Sharp S."/>
            <person name="Smith T.C."/>
            <person name="Stanton J.D."/>
            <person name="Ullery H.E."/>
            <person name="Wilson R.J."/>
            <person name="Serrano M.G."/>
            <person name="Buck G."/>
            <person name="Lee V."/>
            <person name="Wang Y."/>
            <person name="Carvalho R."/>
            <person name="Voegtly L."/>
            <person name="Shi R."/>
            <person name="Duckworth R."/>
            <person name="Johnson A."/>
            <person name="Loviza R."/>
            <person name="Walstead R."/>
            <person name="Shah Z."/>
            <person name="Kiflezghi M."/>
            <person name="Wade K."/>
            <person name="Ball S.L."/>
            <person name="Bradley K.W."/>
            <person name="Asai D.J."/>
            <person name="Bowman C.A."/>
            <person name="Russell D.A."/>
            <person name="Pope W.H."/>
            <person name="Jacobs-Sera D."/>
            <person name="Hendrix R.W."/>
            <person name="Hatfull G.F."/>
        </authorList>
    </citation>
    <scope>NUCLEOTIDE SEQUENCE</scope>
</reference>
<dbReference type="GO" id="GO:0032797">
    <property type="term" value="C:SMN complex"/>
    <property type="evidence" value="ECO:0007669"/>
    <property type="project" value="TreeGrafter"/>
</dbReference>
<dbReference type="GO" id="GO:0005634">
    <property type="term" value="C:nucleus"/>
    <property type="evidence" value="ECO:0007669"/>
    <property type="project" value="TreeGrafter"/>
</dbReference>
<organism evidence="3">
    <name type="scientific">Auxenochlorella protothecoides</name>
    <name type="common">Green microalga</name>
    <name type="synonym">Chlorella protothecoides</name>
    <dbReference type="NCBI Taxonomy" id="3075"/>
    <lineage>
        <taxon>Eukaryota</taxon>
        <taxon>Viridiplantae</taxon>
        <taxon>Chlorophyta</taxon>
        <taxon>core chlorophytes</taxon>
        <taxon>Trebouxiophyceae</taxon>
        <taxon>Chlorellales</taxon>
        <taxon>Chlorellaceae</taxon>
        <taxon>Auxenochlorella</taxon>
    </lineage>
</organism>
<feature type="compositionally biased region" description="Basic and acidic residues" evidence="2">
    <location>
        <begin position="1"/>
        <end position="13"/>
    </location>
</feature>
<gene>
    <name evidence="3" type="ORF">g.19863</name>
    <name evidence="4" type="ORF">g.19874</name>
</gene>
<dbReference type="InterPro" id="IPR035426">
    <property type="entry name" value="Gemin2/Brr1"/>
</dbReference>